<protein>
    <recommendedName>
        <fullName evidence="2">Cyclic lactone autoinducer peptide</fullName>
    </recommendedName>
</protein>
<dbReference type="AlphaFoldDB" id="A0A6N3I3E2"/>
<gene>
    <name evidence="1" type="ORF">CHLFYP18_04546</name>
</gene>
<sequence>MVDMFLIAVVSFIGKIAEMGAGFLSMGTAYQPEIPEELLK</sequence>
<evidence type="ECO:0008006" key="2">
    <source>
        <dbReference type="Google" id="ProtNLM"/>
    </source>
</evidence>
<name>A0A6N3I3E2_9FIRM</name>
<organism evidence="1">
    <name type="scientific">Hungatella hathewayi</name>
    <dbReference type="NCBI Taxonomy" id="154046"/>
    <lineage>
        <taxon>Bacteria</taxon>
        <taxon>Bacillati</taxon>
        <taxon>Bacillota</taxon>
        <taxon>Clostridia</taxon>
        <taxon>Lachnospirales</taxon>
        <taxon>Lachnospiraceae</taxon>
        <taxon>Hungatella</taxon>
    </lineage>
</organism>
<proteinExistence type="predicted"/>
<accession>A0A6N3I3E2</accession>
<reference evidence="1" key="1">
    <citation type="submission" date="2019-11" db="EMBL/GenBank/DDBJ databases">
        <authorList>
            <person name="Feng L."/>
        </authorList>
    </citation>
    <scope>NUCLEOTIDE SEQUENCE</scope>
    <source>
        <strain evidence="1">ChathewayiLFYP18</strain>
    </source>
</reference>
<dbReference type="InterPro" id="IPR009229">
    <property type="entry name" value="AgrD"/>
</dbReference>
<dbReference type="RefSeq" id="WP_002605230.1">
    <property type="nucleotide sequence ID" value="NZ_CACRUH010000101.1"/>
</dbReference>
<dbReference type="NCBIfam" id="TIGR04223">
    <property type="entry name" value="quorum_AgrD"/>
    <property type="match status" value="1"/>
</dbReference>
<dbReference type="EMBL" id="CACRUH010000101">
    <property type="protein sequence ID" value="VYU83767.1"/>
    <property type="molecule type" value="Genomic_DNA"/>
</dbReference>
<evidence type="ECO:0000313" key="1">
    <source>
        <dbReference type="EMBL" id="VYU83767.1"/>
    </source>
</evidence>